<accession>A0AAP0QR54</accession>
<name>A0AAP0QR54_9ROSI</name>
<keyword evidence="2" id="KW-1185">Reference proteome</keyword>
<dbReference type="InterPro" id="IPR032675">
    <property type="entry name" value="LRR_dom_sf"/>
</dbReference>
<dbReference type="Proteomes" id="UP001428341">
    <property type="component" value="Unassembled WGS sequence"/>
</dbReference>
<dbReference type="Gene3D" id="3.80.10.10">
    <property type="entry name" value="Ribonuclease Inhibitor"/>
    <property type="match status" value="1"/>
</dbReference>
<evidence type="ECO:0000313" key="2">
    <source>
        <dbReference type="Proteomes" id="UP001428341"/>
    </source>
</evidence>
<evidence type="ECO:0000313" key="1">
    <source>
        <dbReference type="EMBL" id="KAK9200302.1"/>
    </source>
</evidence>
<organism evidence="1 2">
    <name type="scientific">Citrus x changshan-huyou</name>
    <dbReference type="NCBI Taxonomy" id="2935761"/>
    <lineage>
        <taxon>Eukaryota</taxon>
        <taxon>Viridiplantae</taxon>
        <taxon>Streptophyta</taxon>
        <taxon>Embryophyta</taxon>
        <taxon>Tracheophyta</taxon>
        <taxon>Spermatophyta</taxon>
        <taxon>Magnoliopsida</taxon>
        <taxon>eudicotyledons</taxon>
        <taxon>Gunneridae</taxon>
        <taxon>Pentapetalae</taxon>
        <taxon>rosids</taxon>
        <taxon>malvids</taxon>
        <taxon>Sapindales</taxon>
        <taxon>Rutaceae</taxon>
        <taxon>Aurantioideae</taxon>
        <taxon>Citrus</taxon>
    </lineage>
</organism>
<gene>
    <name evidence="1" type="ORF">WN944_015499</name>
</gene>
<reference evidence="1 2" key="1">
    <citation type="submission" date="2024-05" db="EMBL/GenBank/DDBJ databases">
        <title>Haplotype-resolved chromosome-level genome assembly of Huyou (Citrus changshanensis).</title>
        <authorList>
            <person name="Miao C."/>
            <person name="Chen W."/>
            <person name="Wu Y."/>
            <person name="Wang L."/>
            <person name="Zhao S."/>
            <person name="Grierson D."/>
            <person name="Xu C."/>
            <person name="Chen K."/>
        </authorList>
    </citation>
    <scope>NUCLEOTIDE SEQUENCE [LARGE SCALE GENOMIC DNA]</scope>
    <source>
        <strain evidence="1">01-14</strain>
        <tissue evidence="1">Leaf</tissue>
    </source>
</reference>
<protein>
    <submittedName>
        <fullName evidence="1">Uncharacterized protein</fullName>
    </submittedName>
</protein>
<dbReference type="AlphaFoldDB" id="A0AAP0QR54"/>
<proteinExistence type="predicted"/>
<sequence length="151" mass="17152">MSRLNKLVFLNLKGSKSLKSLPSGIFSLEFLTKLDLSGCSKLKRLPEISSGNISWFFLRGTAIEELPSSIERLLRLGITKNGLNREEKIPSFHIFKDCICNWPLLQQEINEPKQWQPWLDSPIIDNCLVVHAATSTIQQNKHSNKCLTGFL</sequence>
<dbReference type="SUPFAM" id="SSF52058">
    <property type="entry name" value="L domain-like"/>
    <property type="match status" value="1"/>
</dbReference>
<comment type="caution">
    <text evidence="1">The sequence shown here is derived from an EMBL/GenBank/DDBJ whole genome shotgun (WGS) entry which is preliminary data.</text>
</comment>
<dbReference type="EMBL" id="JBCGBO010000005">
    <property type="protein sequence ID" value="KAK9200302.1"/>
    <property type="molecule type" value="Genomic_DNA"/>
</dbReference>